<dbReference type="Pfam" id="PF07701">
    <property type="entry name" value="HNOBA"/>
    <property type="match status" value="1"/>
</dbReference>
<sequence length="744" mass="83889">MTGRQHHKAPSSGSLDAGQVTRMVLNRGSLTSKKKDQELDPKELCQKEPISNTGKRQQQVKIIVLVLLPFATLLSVAIYMNTDSIFAMKEAAQTKGTIEFSVFVGRLIVILQQELDQSVLHLSSIGPETKFFLAQTYSETDLYLDELPYWPTGLDRSDRKFFDTKDDFRRYLQQHRIELSTNISVYDEILFYKESIDVFLIWLYDALKESKFSSLWKALVAYQKVILCGHYAGIERSLGTTYFVEGGFSDPYLYKKYNEVVFVFNNNFAAAMKYSPLVKPIEQYTPLVNGENLTTIMARYRDQIQFQNITAPSIYDAAAWFDFMSTYLDVLFNFQTKLAEDIKKMLNERAERVLTDVASSSLVMCVVIIILPLTVRALYNLTNDIQSYAVSLALKTSELNQEKRKTDSLLHQMLPQPVADRLKRRKGGLAEYFREVTIFFSDIPGFTNMASDLSPMDLVRMLNHIYTSFDGSIEKYDVYKVETIGDSYMVASGLPWPNGHRHAIAIAGMSIELMSVANALNFADIDIAIEKISLRVGIHTGPVVAGVVGMRLPRYCLFGDTVNTASRLESHGQANRIHVSAATRNMLIRHDSGFILECRGKINCKGKGKVVSYWLHGHKKDNNAEMDNIDVEDKKDAENTVEIGVSTYRCKMVTGDPFDMDRDTTVGVTSPPAPFPQPHRKISHGETPEHPGSKRVPPVEEEGSLTPSQPRSKRGSVPDSHVELKSRPLDQLDALASKAWQKTV</sequence>
<dbReference type="GO" id="GO:0001653">
    <property type="term" value="F:peptide receptor activity"/>
    <property type="evidence" value="ECO:0007669"/>
    <property type="project" value="TreeGrafter"/>
</dbReference>
<evidence type="ECO:0000256" key="5">
    <source>
        <dbReference type="ARBA" id="ARBA00022741"/>
    </source>
</evidence>
<dbReference type="InterPro" id="IPR029787">
    <property type="entry name" value="Nucleotide_cyclase"/>
</dbReference>
<keyword evidence="16" id="KW-1185">Reference proteome</keyword>
<evidence type="ECO:0000256" key="1">
    <source>
        <dbReference type="ARBA" id="ARBA00004479"/>
    </source>
</evidence>
<proteinExistence type="inferred from homology"/>
<evidence type="ECO:0000259" key="13">
    <source>
        <dbReference type="PROSITE" id="PS50125"/>
    </source>
</evidence>
<feature type="domain" description="Guanylate cyclase" evidence="13">
    <location>
        <begin position="437"/>
        <end position="569"/>
    </location>
</feature>
<dbReference type="GO" id="GO:0004016">
    <property type="term" value="F:adenylate cyclase activity"/>
    <property type="evidence" value="ECO:0007669"/>
    <property type="project" value="TreeGrafter"/>
</dbReference>
<keyword evidence="6 12" id="KW-1133">Transmembrane helix</keyword>
<evidence type="ECO:0000256" key="7">
    <source>
        <dbReference type="ARBA" id="ARBA00023136"/>
    </source>
</evidence>
<comment type="similarity">
    <text evidence="10">Belongs to the adenylyl cyclase class-4/guanylyl cyclase family.</text>
</comment>
<comment type="subcellular location">
    <subcellularLocation>
        <location evidence="1">Membrane</location>
        <topology evidence="1">Single-pass type I membrane protein</topology>
    </subcellularLocation>
</comment>
<dbReference type="EC" id="4.6.1.2" evidence="2"/>
<dbReference type="GO" id="GO:0004383">
    <property type="term" value="F:guanylate cyclase activity"/>
    <property type="evidence" value="ECO:0007669"/>
    <property type="project" value="UniProtKB-EC"/>
</dbReference>
<keyword evidence="7 12" id="KW-0472">Membrane</keyword>
<dbReference type="GO" id="GO:0007168">
    <property type="term" value="P:receptor guanylyl cyclase signaling pathway"/>
    <property type="evidence" value="ECO:0007669"/>
    <property type="project" value="TreeGrafter"/>
</dbReference>
<reference evidence="16" key="1">
    <citation type="submission" date="2012-12" db="EMBL/GenBank/DDBJ databases">
        <authorList>
            <person name="Hellsten U."/>
            <person name="Grimwood J."/>
            <person name="Chapman J.A."/>
            <person name="Shapiro H."/>
            <person name="Aerts A."/>
            <person name="Otillar R.P."/>
            <person name="Terry A.Y."/>
            <person name="Boore J.L."/>
            <person name="Simakov O."/>
            <person name="Marletaz F."/>
            <person name="Cho S.-J."/>
            <person name="Edsinger-Gonzales E."/>
            <person name="Havlak P."/>
            <person name="Kuo D.-H."/>
            <person name="Larsson T."/>
            <person name="Lv J."/>
            <person name="Arendt D."/>
            <person name="Savage R."/>
            <person name="Osoegawa K."/>
            <person name="de Jong P."/>
            <person name="Lindberg D.R."/>
            <person name="Seaver E.C."/>
            <person name="Weisblat D.A."/>
            <person name="Putnam N.H."/>
            <person name="Grigoriev I.V."/>
            <person name="Rokhsar D.S."/>
        </authorList>
    </citation>
    <scope>NUCLEOTIDE SEQUENCE</scope>
    <source>
        <strain evidence="16">I ESC-2004</strain>
    </source>
</reference>
<dbReference type="Pfam" id="PF08376">
    <property type="entry name" value="NIT"/>
    <property type="match status" value="1"/>
</dbReference>
<keyword evidence="5" id="KW-0547">Nucleotide-binding</keyword>
<dbReference type="InterPro" id="IPR011645">
    <property type="entry name" value="HNOB_dom_associated"/>
</dbReference>
<dbReference type="PROSITE" id="PS00452">
    <property type="entry name" value="GUANYLATE_CYCLASE_1"/>
    <property type="match status" value="1"/>
</dbReference>
<dbReference type="PANTHER" id="PTHR11920:SF501">
    <property type="entry name" value="GUANYLATE CYCLASE 32E"/>
    <property type="match status" value="1"/>
</dbReference>
<dbReference type="PANTHER" id="PTHR11920">
    <property type="entry name" value="GUANYLYL CYCLASE"/>
    <property type="match status" value="1"/>
</dbReference>
<evidence type="ECO:0000256" key="8">
    <source>
        <dbReference type="ARBA" id="ARBA00023239"/>
    </source>
</evidence>
<dbReference type="InterPro" id="IPR013587">
    <property type="entry name" value="Nitrate/nitrite_sensing"/>
</dbReference>
<feature type="region of interest" description="Disordered" evidence="11">
    <location>
        <begin position="660"/>
        <end position="744"/>
    </location>
</feature>
<reference evidence="14 16" key="2">
    <citation type="journal article" date="2013" name="Nature">
        <title>Insights into bilaterian evolution from three spiralian genomes.</title>
        <authorList>
            <person name="Simakov O."/>
            <person name="Marletaz F."/>
            <person name="Cho S.J."/>
            <person name="Edsinger-Gonzales E."/>
            <person name="Havlak P."/>
            <person name="Hellsten U."/>
            <person name="Kuo D.H."/>
            <person name="Larsson T."/>
            <person name="Lv J."/>
            <person name="Arendt D."/>
            <person name="Savage R."/>
            <person name="Osoegawa K."/>
            <person name="de Jong P."/>
            <person name="Grimwood J."/>
            <person name="Chapman J.A."/>
            <person name="Shapiro H."/>
            <person name="Aerts A."/>
            <person name="Otillar R.P."/>
            <person name="Terry A.Y."/>
            <person name="Boore J.L."/>
            <person name="Grigoriev I.V."/>
            <person name="Lindberg D.R."/>
            <person name="Seaver E.C."/>
            <person name="Weisblat D.A."/>
            <person name="Putnam N.H."/>
            <person name="Rokhsar D.S."/>
        </authorList>
    </citation>
    <scope>NUCLEOTIDE SEQUENCE</scope>
    <source>
        <strain evidence="14 16">I ESC-2004</strain>
    </source>
</reference>
<feature type="transmembrane region" description="Helical" evidence="12">
    <location>
        <begin position="62"/>
        <end position="80"/>
    </location>
</feature>
<dbReference type="AlphaFoldDB" id="R7VH73"/>
<dbReference type="OrthoDB" id="1890790at2759"/>
<evidence type="ECO:0000256" key="6">
    <source>
        <dbReference type="ARBA" id="ARBA00022989"/>
    </source>
</evidence>
<evidence type="ECO:0000256" key="12">
    <source>
        <dbReference type="SAM" id="Phobius"/>
    </source>
</evidence>
<dbReference type="STRING" id="283909.R7VH73"/>
<evidence type="ECO:0000313" key="16">
    <source>
        <dbReference type="Proteomes" id="UP000014760"/>
    </source>
</evidence>
<evidence type="ECO:0000313" key="14">
    <source>
        <dbReference type="EMBL" id="ELU15646.1"/>
    </source>
</evidence>
<evidence type="ECO:0000256" key="10">
    <source>
        <dbReference type="RuleBase" id="RU000405"/>
    </source>
</evidence>
<dbReference type="FunCoup" id="R7VH73">
    <property type="interactions" value="4"/>
</dbReference>
<dbReference type="GO" id="GO:0000166">
    <property type="term" value="F:nucleotide binding"/>
    <property type="evidence" value="ECO:0007669"/>
    <property type="project" value="UniProtKB-KW"/>
</dbReference>
<keyword evidence="3 12" id="KW-0812">Transmembrane</keyword>
<dbReference type="InterPro" id="IPR001054">
    <property type="entry name" value="A/G_cyclase"/>
</dbReference>
<protein>
    <recommendedName>
        <fullName evidence="2">guanylate cyclase</fullName>
        <ecNumber evidence="2">4.6.1.2</ecNumber>
    </recommendedName>
</protein>
<evidence type="ECO:0000313" key="15">
    <source>
        <dbReference type="EnsemblMetazoa" id="CapteP219434"/>
    </source>
</evidence>
<name>R7VH73_CAPTE</name>
<dbReference type="PROSITE" id="PS50125">
    <property type="entry name" value="GUANYLATE_CYCLASE_2"/>
    <property type="match status" value="1"/>
</dbReference>
<organism evidence="14">
    <name type="scientific">Capitella teleta</name>
    <name type="common">Polychaete worm</name>
    <dbReference type="NCBI Taxonomy" id="283909"/>
    <lineage>
        <taxon>Eukaryota</taxon>
        <taxon>Metazoa</taxon>
        <taxon>Spiralia</taxon>
        <taxon>Lophotrochozoa</taxon>
        <taxon>Annelida</taxon>
        <taxon>Polychaeta</taxon>
        <taxon>Sedentaria</taxon>
        <taxon>Scolecida</taxon>
        <taxon>Capitellidae</taxon>
        <taxon>Capitella</taxon>
    </lineage>
</organism>
<evidence type="ECO:0000256" key="9">
    <source>
        <dbReference type="ARBA" id="ARBA00023293"/>
    </source>
</evidence>
<keyword evidence="8 10" id="KW-0456">Lyase</keyword>
<dbReference type="GO" id="GO:0035556">
    <property type="term" value="P:intracellular signal transduction"/>
    <property type="evidence" value="ECO:0007669"/>
    <property type="project" value="InterPro"/>
</dbReference>
<dbReference type="FunFam" id="3.30.70.1230:FF:000030">
    <property type="entry name" value="Si:ch211-215j19.12"/>
    <property type="match status" value="1"/>
</dbReference>
<dbReference type="HOGENOM" id="CLU_016632_0_0_1"/>
<dbReference type="GO" id="GO:0005886">
    <property type="term" value="C:plasma membrane"/>
    <property type="evidence" value="ECO:0007669"/>
    <property type="project" value="TreeGrafter"/>
</dbReference>
<dbReference type="SUPFAM" id="SSF55073">
    <property type="entry name" value="Nucleotide cyclase"/>
    <property type="match status" value="1"/>
</dbReference>
<dbReference type="EnsemblMetazoa" id="CapteT219434">
    <property type="protein sequence ID" value="CapteP219434"/>
    <property type="gene ID" value="CapteG219434"/>
</dbReference>
<dbReference type="Pfam" id="PF00211">
    <property type="entry name" value="Guanylate_cyc"/>
    <property type="match status" value="1"/>
</dbReference>
<dbReference type="Gene3D" id="3.30.70.1230">
    <property type="entry name" value="Nucleotide cyclase"/>
    <property type="match status" value="1"/>
</dbReference>
<accession>R7VH73</accession>
<evidence type="ECO:0000256" key="2">
    <source>
        <dbReference type="ARBA" id="ARBA00012202"/>
    </source>
</evidence>
<dbReference type="CDD" id="cd07302">
    <property type="entry name" value="CHD"/>
    <property type="match status" value="1"/>
</dbReference>
<dbReference type="Proteomes" id="UP000014760">
    <property type="component" value="Unassembled WGS sequence"/>
</dbReference>
<dbReference type="Gene3D" id="6.10.250.780">
    <property type="match status" value="1"/>
</dbReference>
<reference evidence="15" key="3">
    <citation type="submission" date="2015-06" db="UniProtKB">
        <authorList>
            <consortium name="EnsemblMetazoa"/>
        </authorList>
    </citation>
    <scope>IDENTIFICATION</scope>
</reference>
<dbReference type="OMA" id="PHRNNNK"/>
<evidence type="ECO:0000256" key="3">
    <source>
        <dbReference type="ARBA" id="ARBA00022692"/>
    </source>
</evidence>
<feature type="compositionally biased region" description="Basic and acidic residues" evidence="11">
    <location>
        <begin position="683"/>
        <end position="692"/>
    </location>
</feature>
<dbReference type="EMBL" id="KB293691">
    <property type="protein sequence ID" value="ELU15646.1"/>
    <property type="molecule type" value="Genomic_DNA"/>
</dbReference>
<feature type="compositionally biased region" description="Basic and acidic residues" evidence="11">
    <location>
        <begin position="720"/>
        <end position="730"/>
    </location>
</feature>
<dbReference type="InterPro" id="IPR050401">
    <property type="entry name" value="Cyclic_nucleotide_synthase"/>
</dbReference>
<keyword evidence="9" id="KW-0141">cGMP biosynthesis</keyword>
<dbReference type="InterPro" id="IPR018297">
    <property type="entry name" value="A/G_cyclase_CS"/>
</dbReference>
<gene>
    <name evidence="14" type="ORF">CAPTEDRAFT_219434</name>
</gene>
<dbReference type="SMART" id="SM00044">
    <property type="entry name" value="CYCc"/>
    <property type="match status" value="1"/>
</dbReference>
<evidence type="ECO:0000256" key="4">
    <source>
        <dbReference type="ARBA" id="ARBA00022729"/>
    </source>
</evidence>
<keyword evidence="4" id="KW-0732">Signal</keyword>
<evidence type="ECO:0000256" key="11">
    <source>
        <dbReference type="SAM" id="MobiDB-lite"/>
    </source>
</evidence>
<dbReference type="EMBL" id="AMQN01004512">
    <property type="status" value="NOT_ANNOTATED_CDS"/>
    <property type="molecule type" value="Genomic_DNA"/>
</dbReference>